<keyword evidence="2" id="KW-1185">Reference proteome</keyword>
<accession>A0A1H2PSD1</accession>
<organism evidence="1 2">
    <name type="scientific">Chitinasiproducens palmae</name>
    <dbReference type="NCBI Taxonomy" id="1770053"/>
    <lineage>
        <taxon>Bacteria</taxon>
        <taxon>Pseudomonadati</taxon>
        <taxon>Pseudomonadota</taxon>
        <taxon>Betaproteobacteria</taxon>
        <taxon>Burkholderiales</taxon>
        <taxon>Burkholderiaceae</taxon>
        <taxon>Chitinasiproducens</taxon>
    </lineage>
</organism>
<protein>
    <submittedName>
        <fullName evidence="1">Uncharacterized protein</fullName>
    </submittedName>
</protein>
<name>A0A1H2PSD1_9BURK</name>
<evidence type="ECO:0000313" key="1">
    <source>
        <dbReference type="EMBL" id="SDV49875.1"/>
    </source>
</evidence>
<dbReference type="Proteomes" id="UP000243719">
    <property type="component" value="Unassembled WGS sequence"/>
</dbReference>
<evidence type="ECO:0000313" key="2">
    <source>
        <dbReference type="Proteomes" id="UP000243719"/>
    </source>
</evidence>
<proteinExistence type="predicted"/>
<dbReference type="AlphaFoldDB" id="A0A1H2PSD1"/>
<dbReference type="RefSeq" id="WP_091910442.1">
    <property type="nucleotide sequence ID" value="NZ_FNLO01000009.1"/>
</dbReference>
<reference evidence="2" key="1">
    <citation type="submission" date="2016-09" db="EMBL/GenBank/DDBJ databases">
        <authorList>
            <person name="Varghese N."/>
            <person name="Submissions S."/>
        </authorList>
    </citation>
    <scope>NUCLEOTIDE SEQUENCE [LARGE SCALE GENOMIC DNA]</scope>
    <source>
        <strain evidence="2">JS23</strain>
    </source>
</reference>
<gene>
    <name evidence="1" type="ORF">SAMN05216551_109209</name>
</gene>
<sequence>MIKEFTHVVEGKNETFCITFGDGAVNSRALVSRVESPETLVIMEASGTLAAIKAKLESTDAFLDDAIEKVKSSGLIEKAVQTGELQNGTL</sequence>
<dbReference type="EMBL" id="FNLO01000009">
    <property type="protein sequence ID" value="SDV49875.1"/>
    <property type="molecule type" value="Genomic_DNA"/>
</dbReference>
<dbReference type="OrthoDB" id="9108981at2"/>